<protein>
    <submittedName>
        <fullName evidence="2">Uncharacterized protein</fullName>
    </submittedName>
</protein>
<evidence type="ECO:0000313" key="3">
    <source>
        <dbReference type="Proteomes" id="UP000197138"/>
    </source>
</evidence>
<name>A0A218W7G3_PUNGR</name>
<gene>
    <name evidence="2" type="ORF">CDL15_Pgr002664</name>
</gene>
<dbReference type="AlphaFoldDB" id="A0A218W7G3"/>
<proteinExistence type="predicted"/>
<evidence type="ECO:0000256" key="1">
    <source>
        <dbReference type="SAM" id="MobiDB-lite"/>
    </source>
</evidence>
<feature type="region of interest" description="Disordered" evidence="1">
    <location>
        <begin position="1"/>
        <end position="24"/>
    </location>
</feature>
<dbReference type="Proteomes" id="UP000197138">
    <property type="component" value="Unassembled WGS sequence"/>
</dbReference>
<comment type="caution">
    <text evidence="2">The sequence shown here is derived from an EMBL/GenBank/DDBJ whole genome shotgun (WGS) entry which is preliminary data.</text>
</comment>
<sequence length="96" mass="10827">MEKFAEKTSKYQHEQTRANERTNGHLQAWARAIDHRTSFGMHKRAGGCMYARQECKGSAGRTEMHGHERAKARVARGRAAFTRVGGFGTFFARNLG</sequence>
<accession>A0A218W7G3</accession>
<organism evidence="2 3">
    <name type="scientific">Punica granatum</name>
    <name type="common">Pomegranate</name>
    <dbReference type="NCBI Taxonomy" id="22663"/>
    <lineage>
        <taxon>Eukaryota</taxon>
        <taxon>Viridiplantae</taxon>
        <taxon>Streptophyta</taxon>
        <taxon>Embryophyta</taxon>
        <taxon>Tracheophyta</taxon>
        <taxon>Spermatophyta</taxon>
        <taxon>Magnoliopsida</taxon>
        <taxon>eudicotyledons</taxon>
        <taxon>Gunneridae</taxon>
        <taxon>Pentapetalae</taxon>
        <taxon>rosids</taxon>
        <taxon>malvids</taxon>
        <taxon>Myrtales</taxon>
        <taxon>Lythraceae</taxon>
        <taxon>Punica</taxon>
    </lineage>
</organism>
<feature type="compositionally biased region" description="Basic and acidic residues" evidence="1">
    <location>
        <begin position="1"/>
        <end position="23"/>
    </location>
</feature>
<dbReference type="EMBL" id="MTKT01004998">
    <property type="protein sequence ID" value="OWM68429.1"/>
    <property type="molecule type" value="Genomic_DNA"/>
</dbReference>
<reference evidence="3" key="1">
    <citation type="journal article" date="2017" name="Plant J.">
        <title>The pomegranate (Punica granatum L.) genome and the genomics of punicalagin biosynthesis.</title>
        <authorList>
            <person name="Qin G."/>
            <person name="Xu C."/>
            <person name="Ming R."/>
            <person name="Tang H."/>
            <person name="Guyot R."/>
            <person name="Kramer E.M."/>
            <person name="Hu Y."/>
            <person name="Yi X."/>
            <person name="Qi Y."/>
            <person name="Xu X."/>
            <person name="Gao Z."/>
            <person name="Pan H."/>
            <person name="Jian J."/>
            <person name="Tian Y."/>
            <person name="Yue Z."/>
            <person name="Xu Y."/>
        </authorList>
    </citation>
    <scope>NUCLEOTIDE SEQUENCE [LARGE SCALE GENOMIC DNA]</scope>
    <source>
        <strain evidence="3">cv. Dabenzi</strain>
    </source>
</reference>
<evidence type="ECO:0000313" key="2">
    <source>
        <dbReference type="EMBL" id="OWM68429.1"/>
    </source>
</evidence>